<keyword evidence="2" id="KW-0963">Cytoplasm</keyword>
<sequence>MGEIIRLERFDNTPWGFRLTGGYDFGTPLSVIKVTGGSIAALSGVKVGDIVIEINGQSTKHFIHKDAQNFIGISGNHLTLTVLRGSLITPDVTPLRGRTPAQDNEEKEYDYEELDEEELNDRLERRSNGIEDEDEEQEYDEYDEPIVHENTCMRSEFTSSKLQNRNQVEILNPNVSDTELDEVLTGNEEVLDEGVLGINFKKFLPQVDFIRESEVFKFLQNENTKKEIPEEEQLKKEPTKRFSTFLQKPKPPPPKPAGPLWHYPKAPRYLPRDPPKPPEEPRRRPKRDSCHTVLWLFLEETGDHVIDERWGSEEEERLNLSRCEMREDDTASLTSSGVGGRDSRLEKLEEISRKVQKSEQSENKTEESAESNVEHIEGILVTEQHESETKLADSEIKEEEIRENEESVENQSCKVLSSEETMMKEETDENEEIESSKTEKKQVFTKQLADIQAQIAALEIQAPSDLQTQLLAIQEQLSKIVSVKSVQVTSSKGGGRKEQMEQREYYTDERTRTEEEERLVEESEEGYCEYTFECEARINGDDDSSDKKEDGDKSDSESSIDDSERIAYDSDGSAKDETESSNYIEGFQKGEYEICEAPEPRKTKKFHPITPQMRPIVLPGGRMWRQPKDACHDDFYQGVLVAQAEVMVGNKGGVHFTKYVPPKFDITNSAVCRLVHEIEDKTRQQEFEKENLYHTPIGKRHFYAASLKEPEPIGGIDL</sequence>
<dbReference type="SMART" id="SM00228">
    <property type="entry name" value="PDZ"/>
    <property type="match status" value="1"/>
</dbReference>
<evidence type="ECO:0000313" key="6">
    <source>
        <dbReference type="EMBL" id="KAK9498962.1"/>
    </source>
</evidence>
<evidence type="ECO:0000256" key="1">
    <source>
        <dbReference type="ARBA" id="ARBA00004496"/>
    </source>
</evidence>
<dbReference type="EMBL" id="JAPXFL010000012">
    <property type="protein sequence ID" value="KAK9498961.1"/>
    <property type="molecule type" value="Genomic_DNA"/>
</dbReference>
<dbReference type="GO" id="GO:0061061">
    <property type="term" value="P:muscle structure development"/>
    <property type="evidence" value="ECO:0007669"/>
    <property type="project" value="TreeGrafter"/>
</dbReference>
<dbReference type="EMBL" id="JAPXFL010000012">
    <property type="protein sequence ID" value="KAK9498962.1"/>
    <property type="molecule type" value="Genomic_DNA"/>
</dbReference>
<proteinExistence type="predicted"/>
<dbReference type="GO" id="GO:0030036">
    <property type="term" value="P:actin cytoskeleton organization"/>
    <property type="evidence" value="ECO:0007669"/>
    <property type="project" value="TreeGrafter"/>
</dbReference>
<comment type="subcellular location">
    <subcellularLocation>
        <location evidence="1">Cytoplasm</location>
    </subcellularLocation>
</comment>
<reference evidence="6 7" key="1">
    <citation type="submission" date="2022-12" db="EMBL/GenBank/DDBJ databases">
        <title>Chromosome-level genome assembly of true bugs.</title>
        <authorList>
            <person name="Ma L."/>
            <person name="Li H."/>
        </authorList>
    </citation>
    <scope>NUCLEOTIDE SEQUENCE [LARGE SCALE GENOMIC DNA]</scope>
    <source>
        <strain evidence="6">Lab_2022b</strain>
    </source>
</reference>
<dbReference type="GO" id="GO:0001725">
    <property type="term" value="C:stress fiber"/>
    <property type="evidence" value="ECO:0007669"/>
    <property type="project" value="TreeGrafter"/>
</dbReference>
<dbReference type="Pfam" id="PF00595">
    <property type="entry name" value="PDZ"/>
    <property type="match status" value="1"/>
</dbReference>
<keyword evidence="3" id="KW-0440">LIM domain</keyword>
<feature type="domain" description="PDZ" evidence="5">
    <location>
        <begin position="4"/>
        <end position="86"/>
    </location>
</feature>
<evidence type="ECO:0000256" key="2">
    <source>
        <dbReference type="ARBA" id="ARBA00022490"/>
    </source>
</evidence>
<dbReference type="PANTHER" id="PTHR24214">
    <property type="entry name" value="PDZ AND LIM DOMAIN PROTEIN ZASP"/>
    <property type="match status" value="1"/>
</dbReference>
<dbReference type="CDD" id="cd23068">
    <property type="entry name" value="PDZ_ZASP52-like"/>
    <property type="match status" value="1"/>
</dbReference>
<dbReference type="GO" id="GO:0003779">
    <property type="term" value="F:actin binding"/>
    <property type="evidence" value="ECO:0007669"/>
    <property type="project" value="TreeGrafter"/>
</dbReference>
<protein>
    <recommendedName>
        <fullName evidence="5">PDZ domain-containing protein</fullName>
    </recommendedName>
</protein>
<dbReference type="InterPro" id="IPR036034">
    <property type="entry name" value="PDZ_sf"/>
</dbReference>
<feature type="region of interest" description="Disordered" evidence="4">
    <location>
        <begin position="321"/>
        <end position="440"/>
    </location>
</feature>
<feature type="compositionally biased region" description="Acidic residues" evidence="4">
    <location>
        <begin position="103"/>
        <end position="119"/>
    </location>
</feature>
<dbReference type="InterPro" id="IPR050604">
    <property type="entry name" value="PDZ-LIM_domain"/>
</dbReference>
<keyword evidence="7" id="KW-1185">Reference proteome</keyword>
<dbReference type="GO" id="GO:0005912">
    <property type="term" value="C:adherens junction"/>
    <property type="evidence" value="ECO:0007669"/>
    <property type="project" value="TreeGrafter"/>
</dbReference>
<feature type="compositionally biased region" description="Acidic residues" evidence="4">
    <location>
        <begin position="516"/>
        <end position="527"/>
    </location>
</feature>
<dbReference type="SUPFAM" id="SSF50156">
    <property type="entry name" value="PDZ domain-like"/>
    <property type="match status" value="1"/>
</dbReference>
<feature type="compositionally biased region" description="Basic and acidic residues" evidence="4">
    <location>
        <begin position="227"/>
        <end position="240"/>
    </location>
</feature>
<feature type="region of interest" description="Disordered" evidence="4">
    <location>
        <begin position="227"/>
        <end position="287"/>
    </location>
</feature>
<dbReference type="Proteomes" id="UP001461498">
    <property type="component" value="Unassembled WGS sequence"/>
</dbReference>
<dbReference type="GO" id="GO:0051371">
    <property type="term" value="F:muscle alpha-actinin binding"/>
    <property type="evidence" value="ECO:0007669"/>
    <property type="project" value="TreeGrafter"/>
</dbReference>
<feature type="region of interest" description="Disordered" evidence="4">
    <location>
        <begin position="94"/>
        <end position="119"/>
    </location>
</feature>
<keyword evidence="3" id="KW-0479">Metal-binding</keyword>
<dbReference type="PROSITE" id="PS50106">
    <property type="entry name" value="PDZ"/>
    <property type="match status" value="1"/>
</dbReference>
<dbReference type="GO" id="GO:0031941">
    <property type="term" value="C:filamentous actin"/>
    <property type="evidence" value="ECO:0007669"/>
    <property type="project" value="TreeGrafter"/>
</dbReference>
<dbReference type="PANTHER" id="PTHR24214:SF38">
    <property type="entry name" value="PDZ AND LIM DOMAIN PROTEIN ZASP-RELATED"/>
    <property type="match status" value="1"/>
</dbReference>
<name>A0AAW1CKK3_9HEMI</name>
<evidence type="ECO:0000256" key="3">
    <source>
        <dbReference type="ARBA" id="ARBA00023038"/>
    </source>
</evidence>
<dbReference type="InterPro" id="IPR001478">
    <property type="entry name" value="PDZ"/>
</dbReference>
<feature type="compositionally biased region" description="Basic and acidic residues" evidence="4">
    <location>
        <begin position="534"/>
        <end position="578"/>
    </location>
</feature>
<dbReference type="AlphaFoldDB" id="A0AAW1CKK3"/>
<organism evidence="6 7">
    <name type="scientific">Rhynocoris fuscipes</name>
    <dbReference type="NCBI Taxonomy" id="488301"/>
    <lineage>
        <taxon>Eukaryota</taxon>
        <taxon>Metazoa</taxon>
        <taxon>Ecdysozoa</taxon>
        <taxon>Arthropoda</taxon>
        <taxon>Hexapoda</taxon>
        <taxon>Insecta</taxon>
        <taxon>Pterygota</taxon>
        <taxon>Neoptera</taxon>
        <taxon>Paraneoptera</taxon>
        <taxon>Hemiptera</taxon>
        <taxon>Heteroptera</taxon>
        <taxon>Panheteroptera</taxon>
        <taxon>Cimicomorpha</taxon>
        <taxon>Reduviidae</taxon>
        <taxon>Harpactorinae</taxon>
        <taxon>Harpactorini</taxon>
        <taxon>Rhynocoris</taxon>
    </lineage>
</organism>
<evidence type="ECO:0000259" key="5">
    <source>
        <dbReference type="PROSITE" id="PS50106"/>
    </source>
</evidence>
<keyword evidence="3" id="KW-0862">Zinc</keyword>
<evidence type="ECO:0000313" key="7">
    <source>
        <dbReference type="Proteomes" id="UP001461498"/>
    </source>
</evidence>
<dbReference type="Gene3D" id="2.30.42.10">
    <property type="match status" value="1"/>
</dbReference>
<evidence type="ECO:0000256" key="4">
    <source>
        <dbReference type="SAM" id="MobiDB-lite"/>
    </source>
</evidence>
<feature type="compositionally biased region" description="Basic and acidic residues" evidence="4">
    <location>
        <begin position="341"/>
        <end position="395"/>
    </location>
</feature>
<dbReference type="FunFam" id="2.30.42.10:FF:000055">
    <property type="entry name" value="PDZ and LIM domain protein 3"/>
    <property type="match status" value="1"/>
</dbReference>
<feature type="compositionally biased region" description="Basic and acidic residues" evidence="4">
    <location>
        <begin position="270"/>
        <end position="287"/>
    </location>
</feature>
<dbReference type="EMBL" id="JAPXFL010000012">
    <property type="protein sequence ID" value="KAK9498960.1"/>
    <property type="molecule type" value="Genomic_DNA"/>
</dbReference>
<accession>A0AAW1CKK3</accession>
<feature type="compositionally biased region" description="Acidic residues" evidence="4">
    <location>
        <begin position="396"/>
        <end position="408"/>
    </location>
</feature>
<comment type="caution">
    <text evidence="6">The sequence shown here is derived from an EMBL/GenBank/DDBJ whole genome shotgun (WGS) entry which is preliminary data.</text>
</comment>
<feature type="region of interest" description="Disordered" evidence="4">
    <location>
        <begin position="484"/>
        <end position="583"/>
    </location>
</feature>
<dbReference type="GO" id="GO:0030018">
    <property type="term" value="C:Z disc"/>
    <property type="evidence" value="ECO:0007669"/>
    <property type="project" value="TreeGrafter"/>
</dbReference>
<feature type="compositionally biased region" description="Basic and acidic residues" evidence="4">
    <location>
        <begin position="495"/>
        <end position="515"/>
    </location>
</feature>
<gene>
    <name evidence="6" type="ORF">O3M35_003493</name>
</gene>